<dbReference type="EMBL" id="JAHLJV010000274">
    <property type="protein sequence ID" value="KAK1561573.1"/>
    <property type="molecule type" value="Genomic_DNA"/>
</dbReference>
<proteinExistence type="predicted"/>
<dbReference type="InterPro" id="IPR020845">
    <property type="entry name" value="AMP-binding_CS"/>
</dbReference>
<dbReference type="InterPro" id="IPR000873">
    <property type="entry name" value="AMP-dep_synth/lig_dom"/>
</dbReference>
<dbReference type="InterPro" id="IPR045851">
    <property type="entry name" value="AMP-bd_C_sf"/>
</dbReference>
<dbReference type="Proteomes" id="UP001230504">
    <property type="component" value="Unassembled WGS sequence"/>
</dbReference>
<keyword evidence="4" id="KW-1185">Reference proteome</keyword>
<dbReference type="Gene3D" id="2.30.38.10">
    <property type="entry name" value="Luciferase, Domain 3"/>
    <property type="match status" value="1"/>
</dbReference>
<evidence type="ECO:0000313" key="4">
    <source>
        <dbReference type="Proteomes" id="UP001230504"/>
    </source>
</evidence>
<name>A0AAD8UWR9_9PEZI</name>
<sequence>MVFYPPSWVPKPPHEAPDSVPIHEFMRNGTYGRQPFEKSRNPFTCGLTGRTYTPAELFVRSDHLMRTLARRTGWAPNDNLTPWEKVVAIFSINTIDYMLPLYAAHGLNGIVSPVNAAYTAGELEYQLRSSGARVLFTCAPLLDIALRAVDAVGLERNNVFLMPTVDNEAAIAQIPFPTIEELILEGQLLEPLQPLRWLKGQGRRQVAFINYSSGTSGLPKAVMISHYNVISNVLAHVAYDSVAREQKGVETEVVLGLVPMSHMFGLLVVSHTATWRGDEIIVLPGFDIVSFLNAIQQFRIEHLMVVPPMLISILQKKELCSSYDLSSVRFVFSGAAPLGEETISELAKIYPKWQVGQAYGMTETAVIVSNTSEHDVVSKSSGSLLPGVRIKLVDLVSGKEITEYNMPGELWVQSPSVVLGYLNNEKATADTFVSDAHGRWIRTGDEVYVTKSPQGNEHIVVVDRIKELIKVNGYQVAPAELEAHILTHPAVSDVAVIQVPNERSGEVPKAYVVTAPEYKNMPSDKIATLVTQHVADHKAPYKWIKGGVETVDAIPKSPSGKILRRLLRDRE</sequence>
<protein>
    <submittedName>
        <fullName evidence="3">4-coumarate-CoA ligase 2</fullName>
    </submittedName>
</protein>
<dbReference type="Gene3D" id="3.40.50.980">
    <property type="match status" value="2"/>
</dbReference>
<organism evidence="3 4">
    <name type="scientific">Colletotrichum navitas</name>
    <dbReference type="NCBI Taxonomy" id="681940"/>
    <lineage>
        <taxon>Eukaryota</taxon>
        <taxon>Fungi</taxon>
        <taxon>Dikarya</taxon>
        <taxon>Ascomycota</taxon>
        <taxon>Pezizomycotina</taxon>
        <taxon>Sordariomycetes</taxon>
        <taxon>Hypocreomycetidae</taxon>
        <taxon>Glomerellales</taxon>
        <taxon>Glomerellaceae</taxon>
        <taxon>Colletotrichum</taxon>
        <taxon>Colletotrichum graminicola species complex</taxon>
    </lineage>
</organism>
<accession>A0AAD8UWR9</accession>
<dbReference type="CDD" id="cd05911">
    <property type="entry name" value="Firefly_Luc_like"/>
    <property type="match status" value="1"/>
</dbReference>
<dbReference type="RefSeq" id="XP_060406734.1">
    <property type="nucleotide sequence ID" value="XM_060556236.1"/>
</dbReference>
<feature type="domain" description="AMP-dependent synthetase/ligase" evidence="1">
    <location>
        <begin position="48"/>
        <end position="422"/>
    </location>
</feature>
<dbReference type="GeneID" id="85440476"/>
<feature type="domain" description="AMP-binding enzyme C-terminal" evidence="2">
    <location>
        <begin position="480"/>
        <end position="561"/>
    </location>
</feature>
<dbReference type="Pfam" id="PF00501">
    <property type="entry name" value="AMP-binding"/>
    <property type="match status" value="1"/>
</dbReference>
<reference evidence="3" key="1">
    <citation type="submission" date="2021-06" db="EMBL/GenBank/DDBJ databases">
        <title>Comparative genomics, transcriptomics and evolutionary studies reveal genomic signatures of adaptation to plant cell wall in hemibiotrophic fungi.</title>
        <authorList>
            <consortium name="DOE Joint Genome Institute"/>
            <person name="Baroncelli R."/>
            <person name="Diaz J.F."/>
            <person name="Benocci T."/>
            <person name="Peng M."/>
            <person name="Battaglia E."/>
            <person name="Haridas S."/>
            <person name="Andreopoulos W."/>
            <person name="Labutti K."/>
            <person name="Pangilinan J."/>
            <person name="Floch G.L."/>
            <person name="Makela M.R."/>
            <person name="Henrissat B."/>
            <person name="Grigoriev I.V."/>
            <person name="Crouch J.A."/>
            <person name="De Vries R.P."/>
            <person name="Sukno S.A."/>
            <person name="Thon M.R."/>
        </authorList>
    </citation>
    <scope>NUCLEOTIDE SEQUENCE</scope>
    <source>
        <strain evidence="3">CBS 125086</strain>
    </source>
</reference>
<keyword evidence="3" id="KW-0436">Ligase</keyword>
<dbReference type="AlphaFoldDB" id="A0AAD8UWR9"/>
<dbReference type="Gene3D" id="3.30.300.30">
    <property type="match status" value="1"/>
</dbReference>
<dbReference type="InterPro" id="IPR025110">
    <property type="entry name" value="AMP-bd_C"/>
</dbReference>
<dbReference type="PANTHER" id="PTHR24096:SF422">
    <property type="entry name" value="BCDNA.GH02901"/>
    <property type="match status" value="1"/>
</dbReference>
<evidence type="ECO:0000259" key="1">
    <source>
        <dbReference type="Pfam" id="PF00501"/>
    </source>
</evidence>
<evidence type="ECO:0000313" key="3">
    <source>
        <dbReference type="EMBL" id="KAK1561573.1"/>
    </source>
</evidence>
<dbReference type="PANTHER" id="PTHR24096">
    <property type="entry name" value="LONG-CHAIN-FATTY-ACID--COA LIGASE"/>
    <property type="match status" value="1"/>
</dbReference>
<gene>
    <name evidence="3" type="ORF">LY79DRAFT_531162</name>
</gene>
<dbReference type="PROSITE" id="PS00455">
    <property type="entry name" value="AMP_BINDING"/>
    <property type="match status" value="1"/>
</dbReference>
<dbReference type="SUPFAM" id="SSF56801">
    <property type="entry name" value="Acetyl-CoA synthetase-like"/>
    <property type="match status" value="1"/>
</dbReference>
<dbReference type="Pfam" id="PF13193">
    <property type="entry name" value="AMP-binding_C"/>
    <property type="match status" value="1"/>
</dbReference>
<comment type="caution">
    <text evidence="3">The sequence shown here is derived from an EMBL/GenBank/DDBJ whole genome shotgun (WGS) entry which is preliminary data.</text>
</comment>
<evidence type="ECO:0000259" key="2">
    <source>
        <dbReference type="Pfam" id="PF13193"/>
    </source>
</evidence>
<dbReference type="GO" id="GO:0016405">
    <property type="term" value="F:CoA-ligase activity"/>
    <property type="evidence" value="ECO:0007669"/>
    <property type="project" value="TreeGrafter"/>
</dbReference>